<name>A0A087D3S1_BIFRU</name>
<protein>
    <submittedName>
        <fullName evidence="1">Uncharacterized protein</fullName>
    </submittedName>
</protein>
<evidence type="ECO:0000313" key="2">
    <source>
        <dbReference type="Proteomes" id="UP000029078"/>
    </source>
</evidence>
<keyword evidence="2" id="KW-1185">Reference proteome</keyword>
<dbReference type="EMBL" id="JGZL01000005">
    <property type="protein sequence ID" value="KFI90171.1"/>
    <property type="molecule type" value="Genomic_DNA"/>
</dbReference>
<comment type="caution">
    <text evidence="1">The sequence shown here is derived from an EMBL/GenBank/DDBJ whole genome shotgun (WGS) entry which is preliminary data.</text>
</comment>
<dbReference type="STRING" id="78346.BRUM_1920"/>
<gene>
    <name evidence="1" type="ORF">BRUM_1920</name>
</gene>
<organism evidence="1 2">
    <name type="scientific">Bifidobacterium ruminantium</name>
    <dbReference type="NCBI Taxonomy" id="78346"/>
    <lineage>
        <taxon>Bacteria</taxon>
        <taxon>Bacillati</taxon>
        <taxon>Actinomycetota</taxon>
        <taxon>Actinomycetes</taxon>
        <taxon>Bifidobacteriales</taxon>
        <taxon>Bifidobacteriaceae</taxon>
        <taxon>Bifidobacterium</taxon>
    </lineage>
</organism>
<accession>A0A087D3S1</accession>
<proteinExistence type="predicted"/>
<evidence type="ECO:0000313" key="1">
    <source>
        <dbReference type="EMBL" id="KFI90171.1"/>
    </source>
</evidence>
<reference evidence="1 2" key="1">
    <citation type="submission" date="2014-03" db="EMBL/GenBank/DDBJ databases">
        <title>Genomics of Bifidobacteria.</title>
        <authorList>
            <person name="Ventura M."/>
            <person name="Milani C."/>
            <person name="Lugli G.A."/>
        </authorList>
    </citation>
    <scope>NUCLEOTIDE SEQUENCE [LARGE SCALE GENOMIC DNA]</scope>
    <source>
        <strain evidence="1 2">LMG 21811</strain>
    </source>
</reference>
<sequence length="79" mass="8828">MDGVAVMMLRLGTRDVFHDWGFRRYPVNGVVLLPACRWIALTAVAVLCKAKHGIGAVLMMMVWNDRDFVGYCLAKATDI</sequence>
<dbReference type="Proteomes" id="UP000029078">
    <property type="component" value="Unassembled WGS sequence"/>
</dbReference>
<dbReference type="AlphaFoldDB" id="A0A087D3S1"/>